<dbReference type="EMBL" id="JBHSQH010000001">
    <property type="protein sequence ID" value="MFC5970556.1"/>
    <property type="molecule type" value="Genomic_DNA"/>
</dbReference>
<keyword evidence="3" id="KW-1185">Reference proteome</keyword>
<proteinExistence type="predicted"/>
<gene>
    <name evidence="2" type="ORF">ACFPYI_04355</name>
</gene>
<feature type="transmembrane region" description="Helical" evidence="1">
    <location>
        <begin position="119"/>
        <end position="135"/>
    </location>
</feature>
<feature type="transmembrane region" description="Helical" evidence="1">
    <location>
        <begin position="52"/>
        <end position="72"/>
    </location>
</feature>
<reference evidence="2 3" key="1">
    <citation type="journal article" date="2019" name="Int. J. Syst. Evol. Microbiol.">
        <title>The Global Catalogue of Microorganisms (GCM) 10K type strain sequencing project: providing services to taxonomists for standard genome sequencing and annotation.</title>
        <authorList>
            <consortium name="The Broad Institute Genomics Platform"/>
            <consortium name="The Broad Institute Genome Sequencing Center for Infectious Disease"/>
            <person name="Wu L."/>
            <person name="Ma J."/>
        </authorList>
    </citation>
    <scope>NUCLEOTIDE SEQUENCE [LARGE SCALE GENOMIC DNA]</scope>
    <source>
        <strain evidence="2 3">CGMCC 1.12543</strain>
    </source>
</reference>
<dbReference type="AlphaFoldDB" id="A0ABD5RIZ1"/>
<feature type="transmembrane region" description="Helical" evidence="1">
    <location>
        <begin position="21"/>
        <end position="46"/>
    </location>
</feature>
<dbReference type="RefSeq" id="WP_247419977.1">
    <property type="nucleotide sequence ID" value="NZ_JALLGW010000002.1"/>
</dbReference>
<evidence type="ECO:0000313" key="2">
    <source>
        <dbReference type="EMBL" id="MFC5970556.1"/>
    </source>
</evidence>
<organism evidence="2 3">
    <name type="scientific">Halomarina salina</name>
    <dbReference type="NCBI Taxonomy" id="1872699"/>
    <lineage>
        <taxon>Archaea</taxon>
        <taxon>Methanobacteriati</taxon>
        <taxon>Methanobacteriota</taxon>
        <taxon>Stenosarchaea group</taxon>
        <taxon>Halobacteria</taxon>
        <taxon>Halobacteriales</taxon>
        <taxon>Natronomonadaceae</taxon>
        <taxon>Halomarina</taxon>
    </lineage>
</organism>
<keyword evidence="1" id="KW-0812">Transmembrane</keyword>
<accession>A0ABD5RIZ1</accession>
<feature type="transmembrane region" description="Helical" evidence="1">
    <location>
        <begin position="93"/>
        <end position="113"/>
    </location>
</feature>
<name>A0ABD5RIZ1_9EURY</name>
<comment type="caution">
    <text evidence="2">The sequence shown here is derived from an EMBL/GenBank/DDBJ whole genome shotgun (WGS) entry which is preliminary data.</text>
</comment>
<evidence type="ECO:0000256" key="1">
    <source>
        <dbReference type="SAM" id="Phobius"/>
    </source>
</evidence>
<keyword evidence="1" id="KW-1133">Transmembrane helix</keyword>
<evidence type="ECO:0000313" key="3">
    <source>
        <dbReference type="Proteomes" id="UP001596099"/>
    </source>
</evidence>
<keyword evidence="1" id="KW-0472">Membrane</keyword>
<protein>
    <submittedName>
        <fullName evidence="2">Uncharacterized protein</fullName>
    </submittedName>
</protein>
<dbReference type="Proteomes" id="UP001596099">
    <property type="component" value="Unassembled WGS sequence"/>
</dbReference>
<sequence>MRRLREWGEAVYTRFEAMPGGYVMGPIQLLFVLPLLLGAALIDFLVGETFSGYLWVILLGANVALVLLFLVLDVGIEQLFARLPNPAREGAGAYLLVAASFMFVAAALVYATANSVEPAVLFVGLGVVAIGRYVIDERAA</sequence>